<organism evidence="1 2">
    <name type="scientific">Trichinella papuae</name>
    <dbReference type="NCBI Taxonomy" id="268474"/>
    <lineage>
        <taxon>Eukaryota</taxon>
        <taxon>Metazoa</taxon>
        <taxon>Ecdysozoa</taxon>
        <taxon>Nematoda</taxon>
        <taxon>Enoplea</taxon>
        <taxon>Dorylaimia</taxon>
        <taxon>Trichinellida</taxon>
        <taxon>Trichinellidae</taxon>
        <taxon>Trichinella</taxon>
    </lineage>
</organism>
<feature type="non-terminal residue" evidence="1">
    <location>
        <position position="1"/>
    </location>
</feature>
<name>A0A0V1N014_9BILA</name>
<evidence type="ECO:0000313" key="1">
    <source>
        <dbReference type="EMBL" id="KRZ77274.1"/>
    </source>
</evidence>
<proteinExistence type="predicted"/>
<dbReference type="SUPFAM" id="SSF57667">
    <property type="entry name" value="beta-beta-alpha zinc fingers"/>
    <property type="match status" value="1"/>
</dbReference>
<dbReference type="InterPro" id="IPR036236">
    <property type="entry name" value="Znf_C2H2_sf"/>
</dbReference>
<dbReference type="OrthoDB" id="3437960at2759"/>
<evidence type="ECO:0000313" key="2">
    <source>
        <dbReference type="Proteomes" id="UP000054843"/>
    </source>
</evidence>
<comment type="caution">
    <text evidence="1">The sequence shown here is derived from an EMBL/GenBank/DDBJ whole genome shotgun (WGS) entry which is preliminary data.</text>
</comment>
<gene>
    <name evidence="1" type="ORF">T10_7190</name>
</gene>
<evidence type="ECO:0008006" key="3">
    <source>
        <dbReference type="Google" id="ProtNLM"/>
    </source>
</evidence>
<accession>A0A0V1N014</accession>
<keyword evidence="2" id="KW-1185">Reference proteome</keyword>
<dbReference type="Proteomes" id="UP000054843">
    <property type="component" value="Unassembled WGS sequence"/>
</dbReference>
<sequence>LATHSGLKTYVCEEDGCQRAYCCQSLLLQHMKKVYLKSRCLIYQRTIAETASLCSLHVEWKTYAETCGISVKRFVSSRFANHIAEILE</sequence>
<protein>
    <recommendedName>
        <fullName evidence="3">C2H2-type domain-containing protein</fullName>
    </recommendedName>
</protein>
<dbReference type="Gene3D" id="3.30.160.60">
    <property type="entry name" value="Classic Zinc Finger"/>
    <property type="match status" value="1"/>
</dbReference>
<dbReference type="AlphaFoldDB" id="A0A0V1N014"/>
<dbReference type="EMBL" id="JYDO01000021">
    <property type="protein sequence ID" value="KRZ77274.1"/>
    <property type="molecule type" value="Genomic_DNA"/>
</dbReference>
<reference evidence="1 2" key="1">
    <citation type="submission" date="2015-01" db="EMBL/GenBank/DDBJ databases">
        <title>Evolution of Trichinella species and genotypes.</title>
        <authorList>
            <person name="Korhonen P.K."/>
            <person name="Edoardo P."/>
            <person name="Giuseppe L.R."/>
            <person name="Gasser R.B."/>
        </authorList>
    </citation>
    <scope>NUCLEOTIDE SEQUENCE [LARGE SCALE GENOMIC DNA]</scope>
    <source>
        <strain evidence="1">ISS1980</strain>
    </source>
</reference>